<dbReference type="Proteomes" id="UP000641588">
    <property type="component" value="Unassembled WGS sequence"/>
</dbReference>
<dbReference type="RefSeq" id="WP_171650679.1">
    <property type="nucleotide sequence ID" value="NZ_WHOD01000016.1"/>
</dbReference>
<sequence length="65" mass="7635">MPKQRQLIEPSDFERMRVFQQPISIFLQGELIGENVIIQSHDEELVLSTIGERYVKANCQFLSKR</sequence>
<accession>A0A972GM04</accession>
<evidence type="ECO:0000313" key="2">
    <source>
        <dbReference type="Proteomes" id="UP000641588"/>
    </source>
</evidence>
<protein>
    <submittedName>
        <fullName evidence="1">Uncharacterized protein</fullName>
    </submittedName>
</protein>
<organism evidence="1 2">
    <name type="scientific">Paenibacillus foliorum</name>
    <dbReference type="NCBI Taxonomy" id="2654974"/>
    <lineage>
        <taxon>Bacteria</taxon>
        <taxon>Bacillati</taxon>
        <taxon>Bacillota</taxon>
        <taxon>Bacilli</taxon>
        <taxon>Bacillales</taxon>
        <taxon>Paenibacillaceae</taxon>
        <taxon>Paenibacillus</taxon>
    </lineage>
</organism>
<dbReference type="EMBL" id="WHOD01000016">
    <property type="protein sequence ID" value="NOU92480.1"/>
    <property type="molecule type" value="Genomic_DNA"/>
</dbReference>
<reference evidence="1" key="1">
    <citation type="submission" date="2019-10" db="EMBL/GenBank/DDBJ databases">
        <title>Description of Paenibacillus glebae sp. nov.</title>
        <authorList>
            <person name="Carlier A."/>
            <person name="Qi S."/>
        </authorList>
    </citation>
    <scope>NUCLEOTIDE SEQUENCE</scope>
    <source>
        <strain evidence="1">LMG 31456</strain>
    </source>
</reference>
<dbReference type="AlphaFoldDB" id="A0A972GM04"/>
<proteinExistence type="predicted"/>
<keyword evidence="2" id="KW-1185">Reference proteome</keyword>
<gene>
    <name evidence="1" type="ORF">GC093_04415</name>
</gene>
<comment type="caution">
    <text evidence="1">The sequence shown here is derived from an EMBL/GenBank/DDBJ whole genome shotgun (WGS) entry which is preliminary data.</text>
</comment>
<evidence type="ECO:0000313" key="1">
    <source>
        <dbReference type="EMBL" id="NOU92480.1"/>
    </source>
</evidence>
<name>A0A972GM04_9BACL</name>